<evidence type="ECO:0000313" key="3">
    <source>
        <dbReference type="Proteomes" id="UP000233551"/>
    </source>
</evidence>
<gene>
    <name evidence="2" type="ORF">CRG98_027966</name>
</gene>
<accession>A0A2I0J613</accession>
<reference evidence="2 3" key="1">
    <citation type="submission" date="2017-11" db="EMBL/GenBank/DDBJ databases">
        <title>De-novo sequencing of pomegranate (Punica granatum L.) genome.</title>
        <authorList>
            <person name="Akparov Z."/>
            <person name="Amiraslanov A."/>
            <person name="Hajiyeva S."/>
            <person name="Abbasov M."/>
            <person name="Kaur K."/>
            <person name="Hamwieh A."/>
            <person name="Solovyev V."/>
            <person name="Salamov A."/>
            <person name="Braich B."/>
            <person name="Kosarev P."/>
            <person name="Mahmoud A."/>
            <person name="Hajiyev E."/>
            <person name="Babayeva S."/>
            <person name="Izzatullayeva V."/>
            <person name="Mammadov A."/>
            <person name="Mammadov A."/>
            <person name="Sharifova S."/>
            <person name="Ojaghi J."/>
            <person name="Eynullazada K."/>
            <person name="Bayramov B."/>
            <person name="Abdulazimova A."/>
            <person name="Shahmuradov I."/>
        </authorList>
    </citation>
    <scope>NUCLEOTIDE SEQUENCE [LARGE SCALE GENOMIC DNA]</scope>
    <source>
        <strain evidence="3">cv. AG2017</strain>
        <tissue evidence="2">Leaf</tissue>
    </source>
</reference>
<dbReference type="Proteomes" id="UP000233551">
    <property type="component" value="Unassembled WGS sequence"/>
</dbReference>
<feature type="region of interest" description="Disordered" evidence="1">
    <location>
        <begin position="47"/>
        <end position="66"/>
    </location>
</feature>
<protein>
    <submittedName>
        <fullName evidence="2">Uncharacterized protein</fullName>
    </submittedName>
</protein>
<organism evidence="2 3">
    <name type="scientific">Punica granatum</name>
    <name type="common">Pomegranate</name>
    <dbReference type="NCBI Taxonomy" id="22663"/>
    <lineage>
        <taxon>Eukaryota</taxon>
        <taxon>Viridiplantae</taxon>
        <taxon>Streptophyta</taxon>
        <taxon>Embryophyta</taxon>
        <taxon>Tracheophyta</taxon>
        <taxon>Spermatophyta</taxon>
        <taxon>Magnoliopsida</taxon>
        <taxon>eudicotyledons</taxon>
        <taxon>Gunneridae</taxon>
        <taxon>Pentapetalae</taxon>
        <taxon>rosids</taxon>
        <taxon>malvids</taxon>
        <taxon>Myrtales</taxon>
        <taxon>Lythraceae</taxon>
        <taxon>Punica</taxon>
    </lineage>
</organism>
<evidence type="ECO:0000256" key="1">
    <source>
        <dbReference type="SAM" id="MobiDB-lite"/>
    </source>
</evidence>
<feature type="compositionally biased region" description="Basic and acidic residues" evidence="1">
    <location>
        <begin position="53"/>
        <end position="66"/>
    </location>
</feature>
<comment type="caution">
    <text evidence="2">The sequence shown here is derived from an EMBL/GenBank/DDBJ whole genome shotgun (WGS) entry which is preliminary data.</text>
</comment>
<dbReference type="EMBL" id="PGOL01002001">
    <property type="protein sequence ID" value="PKI51664.1"/>
    <property type="molecule type" value="Genomic_DNA"/>
</dbReference>
<evidence type="ECO:0000313" key="2">
    <source>
        <dbReference type="EMBL" id="PKI51664.1"/>
    </source>
</evidence>
<sequence length="66" mass="7166">MATKQQTGIVIQPPAIMLRFEVQSKLKGRQKSLKALHARDSHSRGRLLSAVDISRDGDGSPHSSDG</sequence>
<proteinExistence type="predicted"/>
<name>A0A2I0J613_PUNGR</name>
<keyword evidence="3" id="KW-1185">Reference proteome</keyword>
<dbReference type="AlphaFoldDB" id="A0A2I0J613"/>